<keyword evidence="2" id="KW-0732">Signal</keyword>
<feature type="compositionally biased region" description="Acidic residues" evidence="1">
    <location>
        <begin position="445"/>
        <end position="480"/>
    </location>
</feature>
<dbReference type="AlphaFoldDB" id="A0A2N6QQM7"/>
<feature type="chain" id="PRO_5014711171" evidence="2">
    <location>
        <begin position="27"/>
        <end position="592"/>
    </location>
</feature>
<feature type="region of interest" description="Disordered" evidence="1">
    <location>
        <begin position="444"/>
        <end position="490"/>
    </location>
</feature>
<proteinExistence type="predicted"/>
<sequence length="592" mass="65582">MYNFNISVKSIWATLLLSVVMLSSCTSDFLSTNTDSNAANEEDLLHDNLGMGSLITQMEYQIYPCVTKAQNVDVNNYQKMYSLAGDIFSGFMGVSNTFDNDGMNNATYKMEPRWCNAAYSVAYQNYMIPWYRLSLKKELVPTTFAVGQILKVLGMHRITDMYGPIPYKDFKPSSDVAFTAQNEIYDLFFNELDEAAAILSEFVKTNPDARPLAAYDKVYAGDFTKWIKLAHSLKLRLAMRIVYADATKAQTKAEEAIRAGVMEGNDDNALIRVNGASTVNPLYMICHSYNDSRLGATLETYLKGYKDPRLGLLFEPSEVSGTKDYNGVRTGIYMTGNEYKVCSKLNVTASTPIQLMTAAEVYFLKAEAALRGWQAGGSAQQLYEQGVRTAFDQPLGASQTKAGSADEYLKGTTTPVPYKDLLDSYNSVATFGHCSVAWNHQVQIDDNDDDDEGGDDPGDYPDDGGNPDDGDDDGGIDDGGEMTPAMLPFGGADSEELLEKIITQKYIALYPDGQEAWSEFRRTGYPRVIPVDMNMSMGSIDSKKQVARLPYPVNIKSDFPASYQHGLSLLQGADNGGTKLWWDKKADKKYQK</sequence>
<dbReference type="InterPro" id="IPR024302">
    <property type="entry name" value="SusD-like"/>
</dbReference>
<evidence type="ECO:0000313" key="4">
    <source>
        <dbReference type="Proteomes" id="UP000235564"/>
    </source>
</evidence>
<organism evidence="3 4">
    <name type="scientific">Hoylesella buccalis</name>
    <dbReference type="NCBI Taxonomy" id="28127"/>
    <lineage>
        <taxon>Bacteria</taxon>
        <taxon>Pseudomonadati</taxon>
        <taxon>Bacteroidota</taxon>
        <taxon>Bacteroidia</taxon>
        <taxon>Bacteroidales</taxon>
        <taxon>Prevotellaceae</taxon>
        <taxon>Hoylesella</taxon>
    </lineage>
</organism>
<evidence type="ECO:0000256" key="1">
    <source>
        <dbReference type="SAM" id="MobiDB-lite"/>
    </source>
</evidence>
<evidence type="ECO:0000256" key="2">
    <source>
        <dbReference type="SAM" id="SignalP"/>
    </source>
</evidence>
<dbReference type="OrthoDB" id="1387301at2"/>
<evidence type="ECO:0000313" key="3">
    <source>
        <dbReference type="EMBL" id="PMC24107.1"/>
    </source>
</evidence>
<name>A0A2N6QQM7_9BACT</name>
<dbReference type="RefSeq" id="WP_102697431.1">
    <property type="nucleotide sequence ID" value="NZ_PNGJ01000005.1"/>
</dbReference>
<dbReference type="SUPFAM" id="SSF48452">
    <property type="entry name" value="TPR-like"/>
    <property type="match status" value="2"/>
</dbReference>
<dbReference type="Proteomes" id="UP000235564">
    <property type="component" value="Unassembled WGS sequence"/>
</dbReference>
<dbReference type="InterPro" id="IPR011990">
    <property type="entry name" value="TPR-like_helical_dom_sf"/>
</dbReference>
<dbReference type="EMBL" id="PNGJ01000005">
    <property type="protein sequence ID" value="PMC24107.1"/>
    <property type="molecule type" value="Genomic_DNA"/>
</dbReference>
<keyword evidence="3" id="KW-0449">Lipoprotein</keyword>
<gene>
    <name evidence="3" type="ORF">CJ231_07480</name>
</gene>
<feature type="signal peptide" evidence="2">
    <location>
        <begin position="1"/>
        <end position="26"/>
    </location>
</feature>
<reference evidence="3 4" key="1">
    <citation type="submission" date="2017-09" db="EMBL/GenBank/DDBJ databases">
        <title>Bacterial strain isolated from the female urinary microbiota.</title>
        <authorList>
            <person name="Thomas-White K."/>
            <person name="Kumar N."/>
            <person name="Forster S."/>
            <person name="Putonti C."/>
            <person name="Lawley T."/>
            <person name="Wolfe A.J."/>
        </authorList>
    </citation>
    <scope>NUCLEOTIDE SEQUENCE [LARGE SCALE GENOMIC DNA]</scope>
    <source>
        <strain evidence="3 4">UMB0536</strain>
    </source>
</reference>
<comment type="caution">
    <text evidence="3">The sequence shown here is derived from an EMBL/GenBank/DDBJ whole genome shotgun (WGS) entry which is preliminary data.</text>
</comment>
<accession>A0A2N6QQM7</accession>
<dbReference type="Pfam" id="PF12741">
    <property type="entry name" value="SusD-like"/>
    <property type="match status" value="2"/>
</dbReference>
<dbReference type="Gene3D" id="1.25.40.390">
    <property type="match status" value="2"/>
</dbReference>
<protein>
    <submittedName>
        <fullName evidence="3">SusD/RagB family nutrient-binding outer membrane lipoprotein</fullName>
    </submittedName>
</protein>